<accession>A0ABR4BSY3</accession>
<dbReference type="InterPro" id="IPR001375">
    <property type="entry name" value="Peptidase_S9_cat"/>
</dbReference>
<keyword evidence="2 5" id="KW-0732">Signal</keyword>
<dbReference type="Proteomes" id="UP001595075">
    <property type="component" value="Unassembled WGS sequence"/>
</dbReference>
<evidence type="ECO:0000256" key="2">
    <source>
        <dbReference type="ARBA" id="ARBA00022729"/>
    </source>
</evidence>
<evidence type="ECO:0000256" key="3">
    <source>
        <dbReference type="ARBA" id="ARBA00022801"/>
    </source>
</evidence>
<dbReference type="SUPFAM" id="SSF53474">
    <property type="entry name" value="alpha/beta-Hydrolases"/>
    <property type="match status" value="1"/>
</dbReference>
<organism evidence="7 8">
    <name type="scientific">Oculimacula yallundae</name>
    <dbReference type="NCBI Taxonomy" id="86028"/>
    <lineage>
        <taxon>Eukaryota</taxon>
        <taxon>Fungi</taxon>
        <taxon>Dikarya</taxon>
        <taxon>Ascomycota</taxon>
        <taxon>Pezizomycotina</taxon>
        <taxon>Leotiomycetes</taxon>
        <taxon>Helotiales</taxon>
        <taxon>Ploettnerulaceae</taxon>
        <taxon>Oculimacula</taxon>
    </lineage>
</organism>
<evidence type="ECO:0000313" key="8">
    <source>
        <dbReference type="Proteomes" id="UP001595075"/>
    </source>
</evidence>
<protein>
    <recommendedName>
        <fullName evidence="4">Dipeptidyl-peptidase V</fullName>
    </recommendedName>
</protein>
<reference evidence="7 8" key="1">
    <citation type="journal article" date="2024" name="Commun. Biol.">
        <title>Comparative genomic analysis of thermophilic fungi reveals convergent evolutionary adaptations and gene losses.</title>
        <authorList>
            <person name="Steindorff A.S."/>
            <person name="Aguilar-Pontes M.V."/>
            <person name="Robinson A.J."/>
            <person name="Andreopoulos B."/>
            <person name="LaButti K."/>
            <person name="Kuo A."/>
            <person name="Mondo S."/>
            <person name="Riley R."/>
            <person name="Otillar R."/>
            <person name="Haridas S."/>
            <person name="Lipzen A."/>
            <person name="Grimwood J."/>
            <person name="Schmutz J."/>
            <person name="Clum A."/>
            <person name="Reid I.D."/>
            <person name="Moisan M.C."/>
            <person name="Butler G."/>
            <person name="Nguyen T.T.M."/>
            <person name="Dewar K."/>
            <person name="Conant G."/>
            <person name="Drula E."/>
            <person name="Henrissat B."/>
            <person name="Hansel C."/>
            <person name="Singer S."/>
            <person name="Hutchinson M.I."/>
            <person name="de Vries R.P."/>
            <person name="Natvig D.O."/>
            <person name="Powell A.J."/>
            <person name="Tsang A."/>
            <person name="Grigoriev I.V."/>
        </authorList>
    </citation>
    <scope>NUCLEOTIDE SEQUENCE [LARGE SCALE GENOMIC DNA]</scope>
    <source>
        <strain evidence="7 8">CBS 494.80</strain>
    </source>
</reference>
<evidence type="ECO:0000256" key="1">
    <source>
        <dbReference type="ARBA" id="ARBA00010040"/>
    </source>
</evidence>
<comment type="caution">
    <text evidence="7">The sequence shown here is derived from an EMBL/GenBank/DDBJ whole genome shotgun (WGS) entry which is preliminary data.</text>
</comment>
<gene>
    <name evidence="7" type="ORF">VTL71DRAFT_9701</name>
</gene>
<keyword evidence="8" id="KW-1185">Reference proteome</keyword>
<dbReference type="EMBL" id="JAZHXI010000023">
    <property type="protein sequence ID" value="KAL2060306.1"/>
    <property type="molecule type" value="Genomic_DNA"/>
</dbReference>
<dbReference type="PANTHER" id="PTHR42776">
    <property type="entry name" value="SERINE PEPTIDASE S9 FAMILY MEMBER"/>
    <property type="match status" value="1"/>
</dbReference>
<name>A0ABR4BSY3_9HELO</name>
<proteinExistence type="inferred from homology"/>
<feature type="chain" id="PRO_5047483507" description="Dipeptidyl-peptidase V" evidence="5">
    <location>
        <begin position="25"/>
        <end position="742"/>
    </location>
</feature>
<comment type="similarity">
    <text evidence="1">Belongs to the peptidase S9C family.</text>
</comment>
<dbReference type="Pfam" id="PF00326">
    <property type="entry name" value="Peptidase_S9"/>
    <property type="match status" value="1"/>
</dbReference>
<feature type="domain" description="Peptidase S9 prolyl oligopeptidase catalytic" evidence="6">
    <location>
        <begin position="512"/>
        <end position="721"/>
    </location>
</feature>
<evidence type="ECO:0000256" key="5">
    <source>
        <dbReference type="SAM" id="SignalP"/>
    </source>
</evidence>
<evidence type="ECO:0000313" key="7">
    <source>
        <dbReference type="EMBL" id="KAL2060306.1"/>
    </source>
</evidence>
<dbReference type="Gene3D" id="3.40.50.1820">
    <property type="entry name" value="alpha/beta hydrolase"/>
    <property type="match status" value="1"/>
</dbReference>
<evidence type="ECO:0000256" key="4">
    <source>
        <dbReference type="ARBA" id="ARBA00032829"/>
    </source>
</evidence>
<keyword evidence="3" id="KW-0378">Hydrolase</keyword>
<evidence type="ECO:0000259" key="6">
    <source>
        <dbReference type="Pfam" id="PF00326"/>
    </source>
</evidence>
<dbReference type="SUPFAM" id="SSF82171">
    <property type="entry name" value="DPP6 N-terminal domain-like"/>
    <property type="match status" value="1"/>
</dbReference>
<dbReference type="PANTHER" id="PTHR42776:SF13">
    <property type="entry name" value="DIPEPTIDYL-PEPTIDASE 5"/>
    <property type="match status" value="1"/>
</dbReference>
<dbReference type="InterPro" id="IPR029058">
    <property type="entry name" value="AB_hydrolase_fold"/>
</dbReference>
<feature type="signal peptide" evidence="5">
    <location>
        <begin position="1"/>
        <end position="24"/>
    </location>
</feature>
<sequence>MLPFVPFRMGVLALITTLFSLTTAMYTNNTRTQFTPEEMLSVSRRGTALPNVAGTLALYTTSQYSFETHKNSHGLWVMNLTSGEKWLYTNSSAVSDQNWLNGNQFVWFVSEEDGSTSVKVGDTTTPDAKSISAGSIPGPVSGLKLVSTGNGTWGYVFTGSAAKNGTIYNSALAEKPRSTGMLYTKIFVRHWDTYVTPYKNSVWYGTLSSHKSNGTIGFSMSEPINALNGTEFESPVPVTGGTDQYAIGSKGLAFIAKDLTLLDPTHTKSDVWYIPLSNFTSTPPAPQAVLTPGMEGASTALVFSPTAPSLSFVRMKAIAYESDKNRIFTIPDVTKNLTATEFYATSDGIGSWDRGPGSLIYSKDGKTLYAVAEDFGRVRLFSMSSDPEQAKTQTPALVFSEGGVSDVKWLDSDKLLVSSSSYLDNSIYSSVDPTVSASSNATSGITLLSANLNYGSKWGLARSQIEDVYYKGYGDYMVHAFVIRPSTFEANKTYPLMFYVHGGPQGATDDVWSNRWNMMVWAEQGYVVVAFNPTGSTGFGQNLTDGITNQWGGRPYQDLVLGWDFISSSLPYVNTSRAIAAGASYGGYMMNWIQGQPLGRKFQALFTHDGPFSTLNMASTEELWFPQHDFNGTLTANWDNYARWNPANHTDQWSTPHLVVHNELDYRLPVSEGMATFNILQERGVESAMLIFPDENHWVLKQENSLVWHKTAFDFLNKHVGLPSYGVEGELDGVLMNGDWDY</sequence>